<dbReference type="AlphaFoldDB" id="A0A5J5AJV3"/>
<evidence type="ECO:0000313" key="2">
    <source>
        <dbReference type="EMBL" id="KAA8531313.1"/>
    </source>
</evidence>
<evidence type="ECO:0000313" key="3">
    <source>
        <dbReference type="Proteomes" id="UP000325577"/>
    </source>
</evidence>
<dbReference type="Proteomes" id="UP000325577">
    <property type="component" value="Linkage Group LG2"/>
</dbReference>
<gene>
    <name evidence="2" type="ORF">F0562_006022</name>
</gene>
<accession>A0A5J5AJV3</accession>
<keyword evidence="3" id="KW-1185">Reference proteome</keyword>
<dbReference type="EMBL" id="CM018043">
    <property type="protein sequence ID" value="KAA8531313.1"/>
    <property type="molecule type" value="Genomic_DNA"/>
</dbReference>
<organism evidence="2 3">
    <name type="scientific">Nyssa sinensis</name>
    <dbReference type="NCBI Taxonomy" id="561372"/>
    <lineage>
        <taxon>Eukaryota</taxon>
        <taxon>Viridiplantae</taxon>
        <taxon>Streptophyta</taxon>
        <taxon>Embryophyta</taxon>
        <taxon>Tracheophyta</taxon>
        <taxon>Spermatophyta</taxon>
        <taxon>Magnoliopsida</taxon>
        <taxon>eudicotyledons</taxon>
        <taxon>Gunneridae</taxon>
        <taxon>Pentapetalae</taxon>
        <taxon>asterids</taxon>
        <taxon>Cornales</taxon>
        <taxon>Nyssaceae</taxon>
        <taxon>Nyssa</taxon>
    </lineage>
</organism>
<reference evidence="2 3" key="1">
    <citation type="submission" date="2019-09" db="EMBL/GenBank/DDBJ databases">
        <title>A chromosome-level genome assembly of the Chinese tupelo Nyssa sinensis.</title>
        <authorList>
            <person name="Yang X."/>
            <person name="Kang M."/>
            <person name="Yang Y."/>
            <person name="Xiong H."/>
            <person name="Wang M."/>
            <person name="Zhang Z."/>
            <person name="Wang Z."/>
            <person name="Wu H."/>
            <person name="Ma T."/>
            <person name="Liu J."/>
            <person name="Xi Z."/>
        </authorList>
    </citation>
    <scope>NUCLEOTIDE SEQUENCE [LARGE SCALE GENOMIC DNA]</scope>
    <source>
        <strain evidence="2">J267</strain>
        <tissue evidence="2">Leaf</tissue>
    </source>
</reference>
<feature type="compositionally biased region" description="Basic and acidic residues" evidence="1">
    <location>
        <begin position="72"/>
        <end position="90"/>
    </location>
</feature>
<feature type="region of interest" description="Disordered" evidence="1">
    <location>
        <begin position="63"/>
        <end position="95"/>
    </location>
</feature>
<name>A0A5J5AJV3_9ASTE</name>
<proteinExistence type="predicted"/>
<evidence type="ECO:0000256" key="1">
    <source>
        <dbReference type="SAM" id="MobiDB-lite"/>
    </source>
</evidence>
<feature type="region of interest" description="Disordered" evidence="1">
    <location>
        <begin position="1"/>
        <end position="31"/>
    </location>
</feature>
<sequence>MESFHGDSLSPSIRGRRSLINGSHGGRGGGESSVRVAHGILTNKHSFCLAICGKEGLSLQDQNGDFPLGNSETHKGDGRPTLENQKDLKGGNKRLSPIAVRGSMGRVNPMDFGVENRANPLGKSWSQVVKPNVQQKGFTLEYVAPCVKEDKVVVQTPPEVLNEGTKLWATTLVGYFLDQKLNYQWVNNVALRQFLYGLDSMTSP</sequence>
<protein>
    <submittedName>
        <fullName evidence="2">Uncharacterized protein</fullName>
    </submittedName>
</protein>